<evidence type="ECO:0000256" key="2">
    <source>
        <dbReference type="SAM" id="MobiDB-lite"/>
    </source>
</evidence>
<dbReference type="SUPFAM" id="SSF56300">
    <property type="entry name" value="Metallo-dependent phosphatases"/>
    <property type="match status" value="1"/>
</dbReference>
<sequence>MVAIHRTTRRGTGRLPGLIAVGLAACLAGPAACTTETREPERPAQASAPQFRIPLAVVTHLSRGVDDVSLTQAEAVRAGEVTDWSALDGVPGPLRLVDASDPLAAVAEVAGDPQAVAVVPADTVDPRVRALRIDGVDPLRAEGDVAFDAASDEPAATVVRTTITGDIMLGRRVGRLLEASGDPAAVFRPLAERLAAADLTVGNLESTLSMSGPPTQGGDSFGADPSVLAGLELAGYDLLSVGNNHLGDFGLAAINETIAALAGAGFATVGGGANLTEARRPTVLTHDGISIGFVATDSIGETPAATDSSPGTNRLNAPPRTGPLDSAALDAVAADIRTLDAEVDIVIALPHWGTQYTNVPDEIQRTIATTFIEAGADLVAGGHPHWVQGWETIGDATVVHSLGNFVFDMDFLVENTEGVFLEVVSRGDRIVAVEPVPYVIGDDYAPRVVDGPTAQVILDRLRETSAAPWNSVRPRP</sequence>
<dbReference type="InterPro" id="IPR029052">
    <property type="entry name" value="Metallo-depent_PP-like"/>
</dbReference>
<dbReference type="RefSeq" id="WP_007077529.1">
    <property type="nucleotide sequence ID" value="NZ_CM001024.1"/>
</dbReference>
<name>E2SEH8_9ACTN</name>
<keyword evidence="5" id="KW-1185">Reference proteome</keyword>
<dbReference type="InterPro" id="IPR019079">
    <property type="entry name" value="Capsule_synth_CapA"/>
</dbReference>
<organism evidence="4 5">
    <name type="scientific">Aeromicrobium marinum DSM 15272</name>
    <dbReference type="NCBI Taxonomy" id="585531"/>
    <lineage>
        <taxon>Bacteria</taxon>
        <taxon>Bacillati</taxon>
        <taxon>Actinomycetota</taxon>
        <taxon>Actinomycetes</taxon>
        <taxon>Propionibacteriales</taxon>
        <taxon>Nocardioidaceae</taxon>
        <taxon>Aeromicrobium</taxon>
    </lineage>
</organism>
<feature type="domain" description="Capsule synthesis protein CapA" evidence="3">
    <location>
        <begin position="160"/>
        <end position="409"/>
    </location>
</feature>
<feature type="region of interest" description="Disordered" evidence="2">
    <location>
        <begin position="300"/>
        <end position="322"/>
    </location>
</feature>
<evidence type="ECO:0000259" key="3">
    <source>
        <dbReference type="SMART" id="SM00854"/>
    </source>
</evidence>
<dbReference type="AlphaFoldDB" id="E2SEH8"/>
<gene>
    <name evidence="4" type="ORF">HMPREF0063_12437</name>
</gene>
<feature type="compositionally biased region" description="Polar residues" evidence="2">
    <location>
        <begin position="305"/>
        <end position="315"/>
    </location>
</feature>
<comment type="similarity">
    <text evidence="1">Belongs to the CapA family.</text>
</comment>
<dbReference type="PROSITE" id="PS51257">
    <property type="entry name" value="PROKAR_LIPOPROTEIN"/>
    <property type="match status" value="1"/>
</dbReference>
<evidence type="ECO:0000256" key="1">
    <source>
        <dbReference type="ARBA" id="ARBA00005662"/>
    </source>
</evidence>
<protein>
    <submittedName>
        <fullName evidence="4">Bacterial capsule synthesis protein</fullName>
    </submittedName>
</protein>
<comment type="caution">
    <text evidence="4">The sequence shown here is derived from an EMBL/GenBank/DDBJ whole genome shotgun (WGS) entry which is preliminary data.</text>
</comment>
<dbReference type="Proteomes" id="UP000003111">
    <property type="component" value="Unassembled WGS sequence"/>
</dbReference>
<proteinExistence type="inferred from homology"/>
<dbReference type="HOGENOM" id="CLU_041663_0_0_11"/>
<dbReference type="InterPro" id="IPR052169">
    <property type="entry name" value="CW_Biosynth-Accessory"/>
</dbReference>
<dbReference type="CDD" id="cd07381">
    <property type="entry name" value="MPP_CapA"/>
    <property type="match status" value="1"/>
</dbReference>
<evidence type="ECO:0000313" key="5">
    <source>
        <dbReference type="Proteomes" id="UP000003111"/>
    </source>
</evidence>
<dbReference type="eggNOG" id="COG2843">
    <property type="taxonomic scope" value="Bacteria"/>
</dbReference>
<dbReference type="Gene3D" id="3.60.21.10">
    <property type="match status" value="1"/>
</dbReference>
<evidence type="ECO:0000313" key="4">
    <source>
        <dbReference type="EMBL" id="EFQ82455.1"/>
    </source>
</evidence>
<dbReference type="SMART" id="SM00854">
    <property type="entry name" value="PGA_cap"/>
    <property type="match status" value="1"/>
</dbReference>
<dbReference type="OrthoDB" id="9810718at2"/>
<accession>E2SEH8</accession>
<reference evidence="4" key="1">
    <citation type="submission" date="2010-08" db="EMBL/GenBank/DDBJ databases">
        <authorList>
            <person name="Muzny D."/>
            <person name="Qin X."/>
            <person name="Buhay C."/>
            <person name="Dugan-Rocha S."/>
            <person name="Ding Y."/>
            <person name="Chen G."/>
            <person name="Hawes A."/>
            <person name="Holder M."/>
            <person name="Jhangiani S."/>
            <person name="Johnson A."/>
            <person name="Khan Z."/>
            <person name="Li Z."/>
            <person name="Liu W."/>
            <person name="Liu X."/>
            <person name="Perez L."/>
            <person name="Shen H."/>
            <person name="Wang Q."/>
            <person name="Watt J."/>
            <person name="Xi L."/>
            <person name="Xin Y."/>
            <person name="Zhou J."/>
            <person name="Deng J."/>
            <person name="Jiang H."/>
            <person name="Liu Y."/>
            <person name="Qu J."/>
            <person name="Song X.-Z."/>
            <person name="Zhang L."/>
            <person name="Villasana D."/>
            <person name="Johnson A."/>
            <person name="Liu J."/>
            <person name="Liyanage D."/>
            <person name="Lorensuhewa L."/>
            <person name="Robinson T."/>
            <person name="Song A."/>
            <person name="Song B.-B."/>
            <person name="Dinh H."/>
            <person name="Thornton R."/>
            <person name="Coyle M."/>
            <person name="Francisco L."/>
            <person name="Jackson L."/>
            <person name="Javaid M."/>
            <person name="Korchina V."/>
            <person name="Kovar C."/>
            <person name="Mata R."/>
            <person name="Mathew T."/>
            <person name="Ngo R."/>
            <person name="Nguyen L."/>
            <person name="Nguyen N."/>
            <person name="Okwuonu G."/>
            <person name="Ongeri F."/>
            <person name="Pham C."/>
            <person name="Simmons D."/>
            <person name="Wilczek-Boney K."/>
            <person name="Hale W."/>
            <person name="Jakkamsetti A."/>
            <person name="Pham P."/>
            <person name="Ruth R."/>
            <person name="San Lucas F."/>
            <person name="Warren J."/>
            <person name="Zhang J."/>
            <person name="Zhao Z."/>
            <person name="Zhou C."/>
            <person name="Zhu D."/>
            <person name="Lee S."/>
            <person name="Bess C."/>
            <person name="Blankenburg K."/>
            <person name="Forbes L."/>
            <person name="Fu Q."/>
            <person name="Gubbala S."/>
            <person name="Hirani K."/>
            <person name="Jayaseelan J.C."/>
            <person name="Lara F."/>
            <person name="Munidasa M."/>
            <person name="Palculict T."/>
            <person name="Patil S."/>
            <person name="Pu L.-L."/>
            <person name="Saada N."/>
            <person name="Tang L."/>
            <person name="Weissenberger G."/>
            <person name="Zhu Y."/>
            <person name="Hemphill L."/>
            <person name="Shang Y."/>
            <person name="Youmans B."/>
            <person name="Ayvaz T."/>
            <person name="Ross M."/>
            <person name="Santibanez J."/>
            <person name="Aqrawi P."/>
            <person name="Gross S."/>
            <person name="Joshi V."/>
            <person name="Fowler G."/>
            <person name="Nazareth L."/>
            <person name="Reid J."/>
            <person name="Worley K."/>
            <person name="Petrosino J."/>
            <person name="Highlander S."/>
            <person name="Gibbs R."/>
        </authorList>
    </citation>
    <scope>NUCLEOTIDE SEQUENCE [LARGE SCALE GENOMIC DNA]</scope>
    <source>
        <strain evidence="4">DSM 15272</strain>
    </source>
</reference>
<dbReference type="EMBL" id="ACLF03000007">
    <property type="protein sequence ID" value="EFQ82455.1"/>
    <property type="molecule type" value="Genomic_DNA"/>
</dbReference>
<dbReference type="PANTHER" id="PTHR33393:SF13">
    <property type="entry name" value="PGA BIOSYNTHESIS PROTEIN CAPA"/>
    <property type="match status" value="1"/>
</dbReference>
<dbReference type="Pfam" id="PF09587">
    <property type="entry name" value="PGA_cap"/>
    <property type="match status" value="1"/>
</dbReference>
<dbReference type="PANTHER" id="PTHR33393">
    <property type="entry name" value="POLYGLUTAMINE SYNTHESIS ACCESSORY PROTEIN RV0574C-RELATED"/>
    <property type="match status" value="1"/>
</dbReference>
<dbReference type="STRING" id="585531.HMPREF0063_12437"/>